<name>A0A238UAF2_9FLAO</name>
<dbReference type="AlphaFoldDB" id="A0A238UAF2"/>
<reference evidence="1 2" key="1">
    <citation type="submission" date="2017-07" db="EMBL/GenBank/DDBJ databases">
        <authorList>
            <person name="Sun Z.S."/>
            <person name="Albrecht U."/>
            <person name="Echele G."/>
            <person name="Lee C.C."/>
        </authorList>
    </citation>
    <scope>NUCLEOTIDE SEQUENCE [LARGE SCALE GENOMIC DNA]</scope>
    <source>
        <strain evidence="2">type strain: KCTC 22618</strain>
    </source>
</reference>
<evidence type="ECO:0000313" key="2">
    <source>
        <dbReference type="Proteomes" id="UP000215214"/>
    </source>
</evidence>
<dbReference type="RefSeq" id="WP_095072150.1">
    <property type="nucleotide sequence ID" value="NZ_LT899436.1"/>
</dbReference>
<dbReference type="OrthoDB" id="1453766at2"/>
<dbReference type="KEGG" id="tje:TJEJU_2280"/>
<dbReference type="Proteomes" id="UP000215214">
    <property type="component" value="Chromosome TJEJU"/>
</dbReference>
<evidence type="ECO:0000313" key="1">
    <source>
        <dbReference type="EMBL" id="SNR15966.1"/>
    </source>
</evidence>
<sequence length="65" mass="6736">MRKILEIQGIKELNKNAQKELVGGFLTEYIASCSFATDGLACLTGLPHCPTGFCASGVCSPSTGG</sequence>
<keyword evidence="2" id="KW-1185">Reference proteome</keyword>
<dbReference type="EMBL" id="LT899436">
    <property type="protein sequence ID" value="SNR15966.1"/>
    <property type="molecule type" value="Genomic_DNA"/>
</dbReference>
<protein>
    <submittedName>
        <fullName evidence="1">Uncharacterized protein</fullName>
    </submittedName>
</protein>
<accession>A0A238UAF2</accession>
<gene>
    <name evidence="1" type="ORF">TJEJU_2280</name>
</gene>
<organism evidence="1 2">
    <name type="scientific">Tenacibaculum jejuense</name>
    <dbReference type="NCBI Taxonomy" id="584609"/>
    <lineage>
        <taxon>Bacteria</taxon>
        <taxon>Pseudomonadati</taxon>
        <taxon>Bacteroidota</taxon>
        <taxon>Flavobacteriia</taxon>
        <taxon>Flavobacteriales</taxon>
        <taxon>Flavobacteriaceae</taxon>
        <taxon>Tenacibaculum</taxon>
    </lineage>
</organism>
<proteinExistence type="predicted"/>